<dbReference type="PANTHER" id="PTHR43044">
    <property type="match status" value="1"/>
</dbReference>
<dbReference type="OrthoDB" id="140980at2"/>
<feature type="transmembrane region" description="Helical" evidence="1">
    <location>
        <begin position="116"/>
        <end position="137"/>
    </location>
</feature>
<organism evidence="2 3">
    <name type="scientific">Halopseudomonas litoralis</name>
    <dbReference type="NCBI Taxonomy" id="797277"/>
    <lineage>
        <taxon>Bacteria</taxon>
        <taxon>Pseudomonadati</taxon>
        <taxon>Pseudomonadota</taxon>
        <taxon>Gammaproteobacteria</taxon>
        <taxon>Pseudomonadales</taxon>
        <taxon>Pseudomonadaceae</taxon>
        <taxon>Halopseudomonas</taxon>
    </lineage>
</organism>
<reference evidence="3" key="1">
    <citation type="submission" date="2016-10" db="EMBL/GenBank/DDBJ databases">
        <authorList>
            <person name="Varghese N."/>
            <person name="Submissions S."/>
        </authorList>
    </citation>
    <scope>NUCLEOTIDE SEQUENCE [LARGE SCALE GENOMIC DNA]</scope>
    <source>
        <strain evidence="3">2SM5</strain>
    </source>
</reference>
<sequence>MKHKPVWLPGVLTLGLLLLGLWQDSRALWSSWITVVMIWGMLPLGALAVLFTHNLTGGRWGEVSRPVWLALAGSLPLFAISLLPLLLVMDVLFAWLQPVASLPETVQNKLLYLNKPFFIIRTFCYLVLWLGMSWLLGSWSHRRTSRSPGLAAAGLILWFITLTFFGVDWFISLEPRFYSDVFGLMLCMSAASAALAAGIMLYSATERRPAASGPRRDIANLWLTLLLGWVFMAFSQYIIIWSGNLPDEIGWYLQRNAGIWRAVSVWSFALFFLVPFAVLLSTKAKNNRAWLCSAAGVCLSGHALQMLWLIAPSLAPATATQGVLTLLLTVSLGATYVGFIRHLWRRQSLPPAVSELSVPGEQYV</sequence>
<keyword evidence="1" id="KW-0472">Membrane</keyword>
<gene>
    <name evidence="2" type="ORF">SAMN05216198_0192</name>
</gene>
<dbReference type="STRING" id="797277.SAMN05216198_0192"/>
<feature type="transmembrane region" description="Helical" evidence="1">
    <location>
        <begin position="289"/>
        <end position="311"/>
    </location>
</feature>
<dbReference type="EMBL" id="LT629748">
    <property type="protein sequence ID" value="SDR72334.1"/>
    <property type="molecule type" value="Genomic_DNA"/>
</dbReference>
<protein>
    <submittedName>
        <fullName evidence="2">Quinol:cytochrome c oxidoreductase quinone-binding subunit 2</fullName>
    </submittedName>
</protein>
<dbReference type="PANTHER" id="PTHR43044:SF1">
    <property type="entry name" value="QUINOL:CYTOCHROME C OXIDOREDUCTASE QUINONE-BINDING SUBUNIT 2"/>
    <property type="match status" value="1"/>
</dbReference>
<keyword evidence="3" id="KW-1185">Reference proteome</keyword>
<proteinExistence type="predicted"/>
<dbReference type="RefSeq" id="WP_090271615.1">
    <property type="nucleotide sequence ID" value="NZ_LT629748.1"/>
</dbReference>
<name>A0A1H1LCP6_9GAMM</name>
<evidence type="ECO:0000256" key="1">
    <source>
        <dbReference type="SAM" id="Phobius"/>
    </source>
</evidence>
<evidence type="ECO:0000313" key="3">
    <source>
        <dbReference type="Proteomes" id="UP000243426"/>
    </source>
</evidence>
<feature type="transmembrane region" description="Helical" evidence="1">
    <location>
        <begin position="177"/>
        <end position="201"/>
    </location>
</feature>
<keyword evidence="1" id="KW-0812">Transmembrane</keyword>
<feature type="transmembrane region" description="Helical" evidence="1">
    <location>
        <begin position="37"/>
        <end position="55"/>
    </location>
</feature>
<feature type="transmembrane region" description="Helical" evidence="1">
    <location>
        <begin position="67"/>
        <end position="96"/>
    </location>
</feature>
<feature type="transmembrane region" description="Helical" evidence="1">
    <location>
        <begin position="259"/>
        <end position="282"/>
    </location>
</feature>
<accession>A0A1H1LCP6</accession>
<dbReference type="AlphaFoldDB" id="A0A1H1LCP6"/>
<dbReference type="Proteomes" id="UP000243426">
    <property type="component" value="Chromosome I"/>
</dbReference>
<feature type="transmembrane region" description="Helical" evidence="1">
    <location>
        <begin position="221"/>
        <end position="239"/>
    </location>
</feature>
<evidence type="ECO:0000313" key="2">
    <source>
        <dbReference type="EMBL" id="SDR72334.1"/>
    </source>
</evidence>
<feature type="transmembrane region" description="Helical" evidence="1">
    <location>
        <begin position="149"/>
        <end position="171"/>
    </location>
</feature>
<feature type="transmembrane region" description="Helical" evidence="1">
    <location>
        <begin position="323"/>
        <end position="344"/>
    </location>
</feature>
<keyword evidence="1" id="KW-1133">Transmembrane helix</keyword>